<dbReference type="AlphaFoldDB" id="A2A011"/>
<evidence type="ECO:0000313" key="3">
    <source>
        <dbReference type="Proteomes" id="UP000004095"/>
    </source>
</evidence>
<comment type="caution">
    <text evidence="2">The sequence shown here is derived from an EMBL/GenBank/DDBJ whole genome shotgun (WGS) entry which is preliminary data.</text>
</comment>
<accession>A2A011</accession>
<feature type="chain" id="PRO_5002641784" evidence="1">
    <location>
        <begin position="35"/>
        <end position="263"/>
    </location>
</feature>
<keyword evidence="3" id="KW-1185">Reference proteome</keyword>
<keyword evidence="1" id="KW-0732">Signal</keyword>
<sequence>MVFKCKKMKSSKKTVFMLITGFVMLLLIPSQSYAQTYSPPRAVFPAPEHVIHYTYPTFSWIPMYPHKSTTTYELILVEVLAGQTAQAAIQANPLILRKAFIKTPVFTYPVSAPALKQGKTYAWQITAHYRKGVNEVSVLRKLPGEVNVFRMITPQAATCITLWSEKPDDTRFYLVPDYELRFALGTRSHQEVTQLQFAIVNQTGKSISHQKIVPIKVKNTEGQYAIPLRKYAVFRKKSTRHQIYTLKVTTPAGKNYQVNFTTK</sequence>
<dbReference type="eggNOG" id="ENOG502ZM5X">
    <property type="taxonomic scope" value="Bacteria"/>
</dbReference>
<reference evidence="2 3" key="1">
    <citation type="submission" date="2007-01" db="EMBL/GenBank/DDBJ databases">
        <authorList>
            <person name="Haygood M."/>
            <person name="Podell S."/>
            <person name="Anderson C."/>
            <person name="Hopkinson B."/>
            <person name="Roe K."/>
            <person name="Barbeau K."/>
            <person name="Gaasterland T."/>
            <person name="Ferriera S."/>
            <person name="Johnson J."/>
            <person name="Kravitz S."/>
            <person name="Beeson K."/>
            <person name="Sutton G."/>
            <person name="Rogers Y.-H."/>
            <person name="Friedman R."/>
            <person name="Frazier M."/>
            <person name="Venter J.C."/>
        </authorList>
    </citation>
    <scope>NUCLEOTIDE SEQUENCE [LARGE SCALE GENOMIC DNA]</scope>
    <source>
        <strain evidence="2 3">ATCC 23134</strain>
    </source>
</reference>
<name>A2A011_MICM2</name>
<dbReference type="EMBL" id="AAWS01000087">
    <property type="protein sequence ID" value="EAY24029.1"/>
    <property type="molecule type" value="Genomic_DNA"/>
</dbReference>
<protein>
    <submittedName>
        <fullName evidence="2">Uncharacterized protein</fullName>
    </submittedName>
</protein>
<feature type="signal peptide" evidence="1">
    <location>
        <begin position="1"/>
        <end position="34"/>
    </location>
</feature>
<gene>
    <name evidence="2" type="ORF">M23134_03327</name>
</gene>
<evidence type="ECO:0000313" key="2">
    <source>
        <dbReference type="EMBL" id="EAY24029.1"/>
    </source>
</evidence>
<organism evidence="2 3">
    <name type="scientific">Microscilla marina ATCC 23134</name>
    <dbReference type="NCBI Taxonomy" id="313606"/>
    <lineage>
        <taxon>Bacteria</taxon>
        <taxon>Pseudomonadati</taxon>
        <taxon>Bacteroidota</taxon>
        <taxon>Cytophagia</taxon>
        <taxon>Cytophagales</taxon>
        <taxon>Microscillaceae</taxon>
        <taxon>Microscilla</taxon>
    </lineage>
</organism>
<dbReference type="Proteomes" id="UP000004095">
    <property type="component" value="Unassembled WGS sequence"/>
</dbReference>
<proteinExistence type="predicted"/>
<evidence type="ECO:0000256" key="1">
    <source>
        <dbReference type="SAM" id="SignalP"/>
    </source>
</evidence>